<feature type="transmembrane region" description="Helical" evidence="1">
    <location>
        <begin position="25"/>
        <end position="46"/>
    </location>
</feature>
<sequence length="144" mass="16434">MCILSIILIALQIVATKYNAALYYMGSAIWAGTYNLFTVILALLTIKFRNSTLVMIATTMKLFGMIISFGGFILVNTVAFYHYNCLAASYYRPCYNANMKPIHYMMIILGIPCVILSIVFFIFFQFKLLARIRIGRNSNYIEAF</sequence>
<keyword evidence="1" id="KW-1133">Transmembrane helix</keyword>
<dbReference type="EMBL" id="CAJNOC010009975">
    <property type="protein sequence ID" value="CAF1135308.1"/>
    <property type="molecule type" value="Genomic_DNA"/>
</dbReference>
<gene>
    <name evidence="2" type="ORF">OXX778_LOCUS22660</name>
</gene>
<feature type="transmembrane region" description="Helical" evidence="1">
    <location>
        <begin position="62"/>
        <end position="82"/>
    </location>
</feature>
<comment type="caution">
    <text evidence="2">The sequence shown here is derived from an EMBL/GenBank/DDBJ whole genome shotgun (WGS) entry which is preliminary data.</text>
</comment>
<evidence type="ECO:0000313" key="3">
    <source>
        <dbReference type="Proteomes" id="UP000663879"/>
    </source>
</evidence>
<evidence type="ECO:0000256" key="1">
    <source>
        <dbReference type="SAM" id="Phobius"/>
    </source>
</evidence>
<keyword evidence="1" id="KW-0472">Membrane</keyword>
<reference evidence="2" key="1">
    <citation type="submission" date="2021-02" db="EMBL/GenBank/DDBJ databases">
        <authorList>
            <person name="Nowell W R."/>
        </authorList>
    </citation>
    <scope>NUCLEOTIDE SEQUENCE</scope>
    <source>
        <strain evidence="2">Ploen Becks lab</strain>
    </source>
</reference>
<keyword evidence="3" id="KW-1185">Reference proteome</keyword>
<feature type="transmembrane region" description="Helical" evidence="1">
    <location>
        <begin position="102"/>
        <end position="124"/>
    </location>
</feature>
<accession>A0A814RLJ2</accession>
<protein>
    <submittedName>
        <fullName evidence="2">Uncharacterized protein</fullName>
    </submittedName>
</protein>
<organism evidence="2 3">
    <name type="scientific">Brachionus calyciflorus</name>
    <dbReference type="NCBI Taxonomy" id="104777"/>
    <lineage>
        <taxon>Eukaryota</taxon>
        <taxon>Metazoa</taxon>
        <taxon>Spiralia</taxon>
        <taxon>Gnathifera</taxon>
        <taxon>Rotifera</taxon>
        <taxon>Eurotatoria</taxon>
        <taxon>Monogononta</taxon>
        <taxon>Pseudotrocha</taxon>
        <taxon>Ploima</taxon>
        <taxon>Brachionidae</taxon>
        <taxon>Brachionus</taxon>
    </lineage>
</organism>
<proteinExistence type="predicted"/>
<name>A0A814RLJ2_9BILA</name>
<dbReference type="AlphaFoldDB" id="A0A814RLJ2"/>
<dbReference type="OrthoDB" id="10366680at2759"/>
<dbReference type="Proteomes" id="UP000663879">
    <property type="component" value="Unassembled WGS sequence"/>
</dbReference>
<evidence type="ECO:0000313" key="2">
    <source>
        <dbReference type="EMBL" id="CAF1135308.1"/>
    </source>
</evidence>
<keyword evidence="1" id="KW-0812">Transmembrane</keyword>